<dbReference type="SMART" id="SM01049">
    <property type="entry name" value="Cache_2"/>
    <property type="match status" value="1"/>
</dbReference>
<dbReference type="CDD" id="cd12912">
    <property type="entry name" value="PDC2_MCP_like"/>
    <property type="match status" value="1"/>
</dbReference>
<keyword evidence="3" id="KW-0808">Transferase</keyword>
<dbReference type="Pfam" id="PF17200">
    <property type="entry name" value="sCache_2"/>
    <property type="match status" value="1"/>
</dbReference>
<keyword evidence="2" id="KW-1003">Cell membrane</keyword>
<keyword evidence="8 9" id="KW-0472">Membrane</keyword>
<evidence type="ECO:0000256" key="9">
    <source>
        <dbReference type="SAM" id="Phobius"/>
    </source>
</evidence>
<protein>
    <submittedName>
        <fullName evidence="11">Cache domain-containing protein</fullName>
    </submittedName>
</protein>
<dbReference type="PANTHER" id="PTHR24421">
    <property type="entry name" value="NITRATE/NITRITE SENSOR PROTEIN NARX-RELATED"/>
    <property type="match status" value="1"/>
</dbReference>
<dbReference type="Pfam" id="PF07730">
    <property type="entry name" value="HisKA_3"/>
    <property type="match status" value="1"/>
</dbReference>
<evidence type="ECO:0000256" key="7">
    <source>
        <dbReference type="ARBA" id="ARBA00023012"/>
    </source>
</evidence>
<sequence length="456" mass="52318">MSLKAKILLLALLPLLVLTASVTLIAVNQVHSLSELEIRTFEDTLLESKKTELRHYVSLALTSIEHLYQQSELSEAQAQERVKQILHHLTYGEDGYFFVYDRDGTNLVHPIIPELVGRNLLDLQDANGDFIIRNLWAEARQGGGFHRYLWKKPSRGEQVDKLSYVIELPRWGWMLGTGLYIDDIAEEVAHIRKQVQLNIRNTFFTVLVITALTVIVVILMGVAFNVHELRLADERLRRLAQQSVQFHVAERRRFSRELHDGINQLLVAVKFRLELVQRGLGPVPLQEELNRGQQGLEQAITEVRRISHDLRPTVLDDLGLHQALQSLLAEFSERTDIQVEHHSPLAAQQLPEEIEITLYRLIQEALTNIEKHADASRVWIQMYWRGDSFWLEIHDNGNGFDPADRRNQQGIGLTNMRERVELLSGEFRLEAEPGNGTHVQARFPMSLYRKGVGEDG</sequence>
<dbReference type="EMBL" id="JBHLZN010000008">
    <property type="protein sequence ID" value="MFB9888023.1"/>
    <property type="molecule type" value="Genomic_DNA"/>
</dbReference>
<dbReference type="Gene3D" id="3.30.450.20">
    <property type="entry name" value="PAS domain"/>
    <property type="match status" value="1"/>
</dbReference>
<evidence type="ECO:0000313" key="12">
    <source>
        <dbReference type="Proteomes" id="UP001589628"/>
    </source>
</evidence>
<dbReference type="InterPro" id="IPR050482">
    <property type="entry name" value="Sensor_HK_TwoCompSys"/>
</dbReference>
<proteinExistence type="predicted"/>
<evidence type="ECO:0000256" key="3">
    <source>
        <dbReference type="ARBA" id="ARBA00022679"/>
    </source>
</evidence>
<reference evidence="11 12" key="1">
    <citation type="submission" date="2024-09" db="EMBL/GenBank/DDBJ databases">
        <authorList>
            <person name="Sun Q."/>
            <person name="Mori K."/>
        </authorList>
    </citation>
    <scope>NUCLEOTIDE SEQUENCE [LARGE SCALE GENOMIC DNA]</scope>
    <source>
        <strain evidence="11 12">ATCC 51285</strain>
    </source>
</reference>
<dbReference type="Proteomes" id="UP001589628">
    <property type="component" value="Unassembled WGS sequence"/>
</dbReference>
<evidence type="ECO:0000313" key="11">
    <source>
        <dbReference type="EMBL" id="MFB9888023.1"/>
    </source>
</evidence>
<dbReference type="CDD" id="cd16917">
    <property type="entry name" value="HATPase_UhpB-NarQ-NarX-like"/>
    <property type="match status" value="1"/>
</dbReference>
<feature type="transmembrane region" description="Helical" evidence="9">
    <location>
        <begin position="203"/>
        <end position="226"/>
    </location>
</feature>
<feature type="domain" description="Histidine kinase" evidence="10">
    <location>
        <begin position="257"/>
        <end position="447"/>
    </location>
</feature>
<dbReference type="RefSeq" id="WP_027312952.1">
    <property type="nucleotide sequence ID" value="NZ_JBHLZN010000008.1"/>
</dbReference>
<comment type="subcellular location">
    <subcellularLocation>
        <location evidence="1">Cell membrane</location>
        <topology evidence="1">Multi-pass membrane protein</topology>
    </subcellularLocation>
</comment>
<dbReference type="PANTHER" id="PTHR24421:SF59">
    <property type="entry name" value="OXYGEN SENSOR HISTIDINE KINASE NREB"/>
    <property type="match status" value="1"/>
</dbReference>
<organism evidence="11 12">
    <name type="scientific">Balneatrix alpica</name>
    <dbReference type="NCBI Taxonomy" id="75684"/>
    <lineage>
        <taxon>Bacteria</taxon>
        <taxon>Pseudomonadati</taxon>
        <taxon>Pseudomonadota</taxon>
        <taxon>Gammaproteobacteria</taxon>
        <taxon>Oceanospirillales</taxon>
        <taxon>Balneatrichaceae</taxon>
        <taxon>Balneatrix</taxon>
    </lineage>
</organism>
<name>A0ABV5ZFH0_9GAMM</name>
<accession>A0ABV5ZFH0</accession>
<keyword evidence="5" id="KW-0418">Kinase</keyword>
<dbReference type="SUPFAM" id="SSF55874">
    <property type="entry name" value="ATPase domain of HSP90 chaperone/DNA topoisomerase II/histidine kinase"/>
    <property type="match status" value="1"/>
</dbReference>
<dbReference type="PIRSF" id="PIRSF037314">
    <property type="entry name" value="STHK_MctS"/>
    <property type="match status" value="1"/>
</dbReference>
<dbReference type="InterPro" id="IPR005467">
    <property type="entry name" value="His_kinase_dom"/>
</dbReference>
<dbReference type="PROSITE" id="PS50109">
    <property type="entry name" value="HIS_KIN"/>
    <property type="match status" value="1"/>
</dbReference>
<dbReference type="Pfam" id="PF02518">
    <property type="entry name" value="HATPase_c"/>
    <property type="match status" value="1"/>
</dbReference>
<keyword evidence="12" id="KW-1185">Reference proteome</keyword>
<evidence type="ECO:0000256" key="1">
    <source>
        <dbReference type="ARBA" id="ARBA00004651"/>
    </source>
</evidence>
<evidence type="ECO:0000256" key="4">
    <source>
        <dbReference type="ARBA" id="ARBA00022692"/>
    </source>
</evidence>
<dbReference type="InterPro" id="IPR017171">
    <property type="entry name" value="Sig_transdc_His_kinase_MctS"/>
</dbReference>
<evidence type="ECO:0000256" key="5">
    <source>
        <dbReference type="ARBA" id="ARBA00022777"/>
    </source>
</evidence>
<dbReference type="Gene3D" id="3.30.565.10">
    <property type="entry name" value="Histidine kinase-like ATPase, C-terminal domain"/>
    <property type="match status" value="1"/>
</dbReference>
<dbReference type="InterPro" id="IPR033480">
    <property type="entry name" value="sCache_2"/>
</dbReference>
<keyword evidence="4 9" id="KW-0812">Transmembrane</keyword>
<evidence type="ECO:0000259" key="10">
    <source>
        <dbReference type="PROSITE" id="PS50109"/>
    </source>
</evidence>
<dbReference type="SMART" id="SM00387">
    <property type="entry name" value="HATPase_c"/>
    <property type="match status" value="1"/>
</dbReference>
<comment type="caution">
    <text evidence="11">The sequence shown here is derived from an EMBL/GenBank/DDBJ whole genome shotgun (WGS) entry which is preliminary data.</text>
</comment>
<dbReference type="InterPro" id="IPR011712">
    <property type="entry name" value="Sig_transdc_His_kin_sub3_dim/P"/>
</dbReference>
<dbReference type="InterPro" id="IPR036890">
    <property type="entry name" value="HATPase_C_sf"/>
</dbReference>
<gene>
    <name evidence="11" type="ORF">ACFFLH_16530</name>
</gene>
<keyword evidence="6 9" id="KW-1133">Transmembrane helix</keyword>
<evidence type="ECO:0000256" key="8">
    <source>
        <dbReference type="ARBA" id="ARBA00023136"/>
    </source>
</evidence>
<evidence type="ECO:0000256" key="6">
    <source>
        <dbReference type="ARBA" id="ARBA00022989"/>
    </source>
</evidence>
<keyword evidence="7" id="KW-0902">Two-component regulatory system</keyword>
<dbReference type="InterPro" id="IPR003594">
    <property type="entry name" value="HATPase_dom"/>
</dbReference>
<dbReference type="Gene3D" id="1.20.5.1930">
    <property type="match status" value="1"/>
</dbReference>
<evidence type="ECO:0000256" key="2">
    <source>
        <dbReference type="ARBA" id="ARBA00022475"/>
    </source>
</evidence>